<name>A0A182SKS0_9DIPT</name>
<accession>A0A182SKS0</accession>
<evidence type="ECO:0000313" key="2">
    <source>
        <dbReference type="EnsemblMetazoa" id="AMAM008715-PA"/>
    </source>
</evidence>
<reference evidence="2" key="2">
    <citation type="submission" date="2020-05" db="UniProtKB">
        <authorList>
            <consortium name="EnsemblMetazoa"/>
        </authorList>
    </citation>
    <scope>IDENTIFICATION</scope>
    <source>
        <strain evidence="2">maculatus3</strain>
    </source>
</reference>
<reference evidence="3" key="1">
    <citation type="submission" date="2013-09" db="EMBL/GenBank/DDBJ databases">
        <title>The Genome Sequence of Anopheles maculatus species B.</title>
        <authorList>
            <consortium name="The Broad Institute Genomics Platform"/>
            <person name="Neafsey D.E."/>
            <person name="Besansky N."/>
            <person name="Howell P."/>
            <person name="Walton C."/>
            <person name="Young S.K."/>
            <person name="Zeng Q."/>
            <person name="Gargeya S."/>
            <person name="Fitzgerald M."/>
            <person name="Haas B."/>
            <person name="Abouelleil A."/>
            <person name="Allen A.W."/>
            <person name="Alvarado L."/>
            <person name="Arachchi H.M."/>
            <person name="Berlin A.M."/>
            <person name="Chapman S.B."/>
            <person name="Gainer-Dewar J."/>
            <person name="Goldberg J."/>
            <person name="Griggs A."/>
            <person name="Gujja S."/>
            <person name="Hansen M."/>
            <person name="Howarth C."/>
            <person name="Imamovic A."/>
            <person name="Ireland A."/>
            <person name="Larimer J."/>
            <person name="McCowan C."/>
            <person name="Murphy C."/>
            <person name="Pearson M."/>
            <person name="Poon T.W."/>
            <person name="Priest M."/>
            <person name="Roberts A."/>
            <person name="Saif S."/>
            <person name="Shea T."/>
            <person name="Sisk P."/>
            <person name="Sykes S."/>
            <person name="Wortman J."/>
            <person name="Nusbaum C."/>
            <person name="Birren B."/>
        </authorList>
    </citation>
    <scope>NUCLEOTIDE SEQUENCE [LARGE SCALE GENOMIC DNA]</scope>
    <source>
        <strain evidence="3">maculatus3</strain>
    </source>
</reference>
<sequence length="108" mass="10837">MGSNSLAASTVISASKPPHSKPHPEESKTSPGTNTQQLTIVSPAKMGIKKTMPHQGASLKHEHHESTVTAASSTTSKPTLLKASSVPAPGFVGAPVACSSPLGGKSSA</sequence>
<feature type="region of interest" description="Disordered" evidence="1">
    <location>
        <begin position="1"/>
        <end position="77"/>
    </location>
</feature>
<proteinExistence type="predicted"/>
<feature type="compositionally biased region" description="Polar residues" evidence="1">
    <location>
        <begin position="29"/>
        <end position="40"/>
    </location>
</feature>
<evidence type="ECO:0000313" key="3">
    <source>
        <dbReference type="Proteomes" id="UP000075901"/>
    </source>
</evidence>
<keyword evidence="3" id="KW-1185">Reference proteome</keyword>
<dbReference type="VEuPathDB" id="VectorBase:AMAM008715"/>
<dbReference type="EnsemblMetazoa" id="AMAM008715-RA">
    <property type="protein sequence ID" value="AMAM008715-PA"/>
    <property type="gene ID" value="AMAM008715"/>
</dbReference>
<organism evidence="2 3">
    <name type="scientific">Anopheles maculatus</name>
    <dbReference type="NCBI Taxonomy" id="74869"/>
    <lineage>
        <taxon>Eukaryota</taxon>
        <taxon>Metazoa</taxon>
        <taxon>Ecdysozoa</taxon>
        <taxon>Arthropoda</taxon>
        <taxon>Hexapoda</taxon>
        <taxon>Insecta</taxon>
        <taxon>Pterygota</taxon>
        <taxon>Neoptera</taxon>
        <taxon>Endopterygota</taxon>
        <taxon>Diptera</taxon>
        <taxon>Nematocera</taxon>
        <taxon>Culicoidea</taxon>
        <taxon>Culicidae</taxon>
        <taxon>Anophelinae</taxon>
        <taxon>Anopheles</taxon>
        <taxon>Anopheles maculatus group</taxon>
    </lineage>
</organism>
<protein>
    <submittedName>
        <fullName evidence="2">Uncharacterized protein</fullName>
    </submittedName>
</protein>
<feature type="compositionally biased region" description="Polar residues" evidence="1">
    <location>
        <begin position="1"/>
        <end position="13"/>
    </location>
</feature>
<dbReference type="AlphaFoldDB" id="A0A182SKS0"/>
<evidence type="ECO:0000256" key="1">
    <source>
        <dbReference type="SAM" id="MobiDB-lite"/>
    </source>
</evidence>
<feature type="compositionally biased region" description="Low complexity" evidence="1">
    <location>
        <begin position="67"/>
        <end position="77"/>
    </location>
</feature>
<dbReference type="Proteomes" id="UP000075901">
    <property type="component" value="Unassembled WGS sequence"/>
</dbReference>